<organism evidence="2 3">
    <name type="scientific">Stieleria maiorica</name>
    <dbReference type="NCBI Taxonomy" id="2795974"/>
    <lineage>
        <taxon>Bacteria</taxon>
        <taxon>Pseudomonadati</taxon>
        <taxon>Planctomycetota</taxon>
        <taxon>Planctomycetia</taxon>
        <taxon>Pirellulales</taxon>
        <taxon>Pirellulaceae</taxon>
        <taxon>Stieleria</taxon>
    </lineage>
</organism>
<accession>A0A5B9MNC8</accession>
<proteinExistence type="predicted"/>
<dbReference type="AlphaFoldDB" id="A0A5B9MNC8"/>
<sequence length="81" mass="8649">MGEKRWGQNDGGKTMGAGGWQNDSGQNDVEQGDGRMIRGRMMSNAGPREGGFLDAMTKHTPEIMSLAMDASGFPAVGSRRC</sequence>
<keyword evidence="3" id="KW-1185">Reference proteome</keyword>
<gene>
    <name evidence="2" type="ORF">Mal15_56480</name>
</gene>
<dbReference type="KEGG" id="smam:Mal15_56480"/>
<feature type="compositionally biased region" description="Gly residues" evidence="1">
    <location>
        <begin position="9"/>
        <end position="19"/>
    </location>
</feature>
<dbReference type="EMBL" id="CP036264">
    <property type="protein sequence ID" value="QEG01571.1"/>
    <property type="molecule type" value="Genomic_DNA"/>
</dbReference>
<evidence type="ECO:0000313" key="3">
    <source>
        <dbReference type="Proteomes" id="UP000321353"/>
    </source>
</evidence>
<protein>
    <submittedName>
        <fullName evidence="2">Uncharacterized protein</fullName>
    </submittedName>
</protein>
<dbReference type="Proteomes" id="UP000321353">
    <property type="component" value="Chromosome"/>
</dbReference>
<feature type="region of interest" description="Disordered" evidence="1">
    <location>
        <begin position="1"/>
        <end position="32"/>
    </location>
</feature>
<reference evidence="2 3" key="1">
    <citation type="submission" date="2019-02" db="EMBL/GenBank/DDBJ databases">
        <title>Planctomycetal bacteria perform biofilm scaping via a novel small molecule.</title>
        <authorList>
            <person name="Jeske O."/>
            <person name="Boedeker C."/>
            <person name="Wiegand S."/>
            <person name="Breitling P."/>
            <person name="Kallscheuer N."/>
            <person name="Jogler M."/>
            <person name="Rohde M."/>
            <person name="Petersen J."/>
            <person name="Medema M.H."/>
            <person name="Surup F."/>
            <person name="Jogler C."/>
        </authorList>
    </citation>
    <scope>NUCLEOTIDE SEQUENCE [LARGE SCALE GENOMIC DNA]</scope>
    <source>
        <strain evidence="2 3">Mal15</strain>
    </source>
</reference>
<name>A0A5B9MNC8_9BACT</name>
<evidence type="ECO:0000256" key="1">
    <source>
        <dbReference type="SAM" id="MobiDB-lite"/>
    </source>
</evidence>
<evidence type="ECO:0000313" key="2">
    <source>
        <dbReference type="EMBL" id="QEG01571.1"/>
    </source>
</evidence>